<reference evidence="6" key="1">
    <citation type="submission" date="2022-07" db="EMBL/GenBank/DDBJ databases">
        <title>Genome Sequence of Xylaria arbuscula.</title>
        <authorList>
            <person name="Buettner E."/>
        </authorList>
    </citation>
    <scope>NUCLEOTIDE SEQUENCE</scope>
    <source>
        <strain evidence="6">VT107</strain>
    </source>
</reference>
<evidence type="ECO:0000313" key="7">
    <source>
        <dbReference type="Proteomes" id="UP001148614"/>
    </source>
</evidence>
<gene>
    <name evidence="6" type="ORF">NPX13_g2405</name>
</gene>
<dbReference type="Gene3D" id="6.10.140.2220">
    <property type="match status" value="1"/>
</dbReference>
<evidence type="ECO:0000313" key="6">
    <source>
        <dbReference type="EMBL" id="KAJ3578161.1"/>
    </source>
</evidence>
<evidence type="ECO:0000256" key="1">
    <source>
        <dbReference type="ARBA" id="ARBA00022723"/>
    </source>
</evidence>
<dbReference type="Proteomes" id="UP001148614">
    <property type="component" value="Unassembled WGS sequence"/>
</dbReference>
<dbReference type="AlphaFoldDB" id="A0A9W8NJ87"/>
<dbReference type="EMBL" id="JANPWZ010000250">
    <property type="protein sequence ID" value="KAJ3578161.1"/>
    <property type="molecule type" value="Genomic_DNA"/>
</dbReference>
<name>A0A9W8NJ87_9PEZI</name>
<keyword evidence="7" id="KW-1185">Reference proteome</keyword>
<evidence type="ECO:0000256" key="2">
    <source>
        <dbReference type="ARBA" id="ARBA00022771"/>
    </source>
</evidence>
<protein>
    <recommendedName>
        <fullName evidence="5">MYND-type domain-containing protein</fullName>
    </recommendedName>
</protein>
<evidence type="ECO:0000259" key="5">
    <source>
        <dbReference type="PROSITE" id="PS50865"/>
    </source>
</evidence>
<feature type="domain" description="MYND-type" evidence="5">
    <location>
        <begin position="5"/>
        <end position="43"/>
    </location>
</feature>
<dbReference type="PROSITE" id="PS01360">
    <property type="entry name" value="ZF_MYND_1"/>
    <property type="match status" value="1"/>
</dbReference>
<organism evidence="6 7">
    <name type="scientific">Xylaria arbuscula</name>
    <dbReference type="NCBI Taxonomy" id="114810"/>
    <lineage>
        <taxon>Eukaryota</taxon>
        <taxon>Fungi</taxon>
        <taxon>Dikarya</taxon>
        <taxon>Ascomycota</taxon>
        <taxon>Pezizomycotina</taxon>
        <taxon>Sordariomycetes</taxon>
        <taxon>Xylariomycetidae</taxon>
        <taxon>Xylariales</taxon>
        <taxon>Xylariaceae</taxon>
        <taxon>Xylaria</taxon>
    </lineage>
</organism>
<sequence length="250" mass="27972">MQGTCNGCNKTSSDLKRCAKCATTLYCSRECQKTDWKTHKKICGKQAHERPETRSHASAATVLSPPKGLEQPITKPFSRLDDNTYLHNRPETDVYRCLLIDSYRMRLDDEYTFDGDAAVDSIYGGAKSSITGFRKFLRQAASRRGVLPPWWTAEKQAACEKLGMDRKEWQDLHCAVEKSDVIEHYGDPRFPMQLRMLAEAIMGRSFGGNDGTHMRKMMAMMENGGVGGNQHSAMSTVDVLTGNFSTLIAS</sequence>
<proteinExistence type="predicted"/>
<dbReference type="SUPFAM" id="SSF144232">
    <property type="entry name" value="HIT/MYND zinc finger-like"/>
    <property type="match status" value="1"/>
</dbReference>
<keyword evidence="3" id="KW-0862">Zinc</keyword>
<accession>A0A9W8NJ87</accession>
<evidence type="ECO:0000256" key="3">
    <source>
        <dbReference type="ARBA" id="ARBA00022833"/>
    </source>
</evidence>
<dbReference type="GO" id="GO:0008270">
    <property type="term" value="F:zinc ion binding"/>
    <property type="evidence" value="ECO:0007669"/>
    <property type="project" value="UniProtKB-KW"/>
</dbReference>
<comment type="caution">
    <text evidence="6">The sequence shown here is derived from an EMBL/GenBank/DDBJ whole genome shotgun (WGS) entry which is preliminary data.</text>
</comment>
<dbReference type="InterPro" id="IPR002893">
    <property type="entry name" value="Znf_MYND"/>
</dbReference>
<keyword evidence="1" id="KW-0479">Metal-binding</keyword>
<dbReference type="VEuPathDB" id="FungiDB:F4678DRAFT_486887"/>
<keyword evidence="2 4" id="KW-0863">Zinc-finger</keyword>
<dbReference type="PROSITE" id="PS50865">
    <property type="entry name" value="ZF_MYND_2"/>
    <property type="match status" value="1"/>
</dbReference>
<evidence type="ECO:0000256" key="4">
    <source>
        <dbReference type="PROSITE-ProRule" id="PRU00134"/>
    </source>
</evidence>
<dbReference type="Pfam" id="PF01753">
    <property type="entry name" value="zf-MYND"/>
    <property type="match status" value="1"/>
</dbReference>